<dbReference type="EMBL" id="MHIM01000034">
    <property type="protein sequence ID" value="OGY51564.1"/>
    <property type="molecule type" value="Genomic_DNA"/>
</dbReference>
<dbReference type="PROSITE" id="PS50060">
    <property type="entry name" value="MAM_2"/>
    <property type="match status" value="1"/>
</dbReference>
<evidence type="ECO:0000313" key="2">
    <source>
        <dbReference type="EMBL" id="OGY51564.1"/>
    </source>
</evidence>
<organism evidence="2 3">
    <name type="scientific">Candidatus Buchananbacteria bacterium RIFCSPLOWO2_01_FULL_39_33</name>
    <dbReference type="NCBI Taxonomy" id="1797543"/>
    <lineage>
        <taxon>Bacteria</taxon>
        <taxon>Candidatus Buchananiibacteriota</taxon>
    </lineage>
</organism>
<protein>
    <recommendedName>
        <fullName evidence="1">MAM domain-containing protein</fullName>
    </recommendedName>
</protein>
<evidence type="ECO:0000313" key="3">
    <source>
        <dbReference type="Proteomes" id="UP000177376"/>
    </source>
</evidence>
<dbReference type="NCBIfam" id="TIGR04088">
    <property type="entry name" value="cognate_SipW"/>
    <property type="match status" value="1"/>
</dbReference>
<dbReference type="Proteomes" id="UP000177376">
    <property type="component" value="Unassembled WGS sequence"/>
</dbReference>
<proteinExistence type="predicted"/>
<evidence type="ECO:0000259" key="1">
    <source>
        <dbReference type="PROSITE" id="PS50060"/>
    </source>
</evidence>
<dbReference type="InterPro" id="IPR023833">
    <property type="entry name" value="Signal_pept_SipW-depend-type"/>
</dbReference>
<dbReference type="InterPro" id="IPR006946">
    <property type="entry name" value="DGR2-like_dom"/>
</dbReference>
<dbReference type="InterPro" id="IPR008979">
    <property type="entry name" value="Galactose-bd-like_sf"/>
</dbReference>
<dbReference type="InterPro" id="IPR000998">
    <property type="entry name" value="MAM_dom"/>
</dbReference>
<comment type="caution">
    <text evidence="2">The sequence shown here is derived from an EMBL/GenBank/DDBJ whole genome shotgun (WGS) entry which is preliminary data.</text>
</comment>
<accession>A0A1G1YH40</accession>
<dbReference type="Pfam" id="PF04862">
    <property type="entry name" value="DUF642"/>
    <property type="match status" value="1"/>
</dbReference>
<reference evidence="2 3" key="1">
    <citation type="journal article" date="2016" name="Nat. Commun.">
        <title>Thousands of microbial genomes shed light on interconnected biogeochemical processes in an aquifer system.</title>
        <authorList>
            <person name="Anantharaman K."/>
            <person name="Brown C.T."/>
            <person name="Hug L.A."/>
            <person name="Sharon I."/>
            <person name="Castelle C.J."/>
            <person name="Probst A.J."/>
            <person name="Thomas B.C."/>
            <person name="Singh A."/>
            <person name="Wilkins M.J."/>
            <person name="Karaoz U."/>
            <person name="Brodie E.L."/>
            <person name="Williams K.H."/>
            <person name="Hubbard S.S."/>
            <person name="Banfield J.F."/>
        </authorList>
    </citation>
    <scope>NUCLEOTIDE SEQUENCE [LARGE SCALE GENOMIC DNA]</scope>
</reference>
<feature type="domain" description="MAM" evidence="1">
    <location>
        <begin position="71"/>
        <end position="235"/>
    </location>
</feature>
<sequence>MKKILLSLVAIVAVAGVVAGVTIAFYNDTETSAGNIFVAGSVDLKVDHTKQTYNDHECVGNCEEIGSNLVVNGGFETPDVSTGGWAIYPDASQTSWTVESGAGLEIQDHAAGDPHSGNQLAELDSNNSSVISQTLSTVAGQQYRLTFWYSPRPNRPAGDNTIGAMVKVVSDSTILVNDTIGATSAGGSQTSWQEFTYNFIATDNSTKVIFSDLGTNNSYGGYLDDISVKELECSSQFEGVGACTLWGERDLGQGDTFFNFDDIKPGDHGTNVISLHVYSNNAYACLITSDQVDDENIVYESETGDNTPDVGELSQYMNVFTWEDTDGDGLYESGESQFASGSLSNLSNLMSLDSASQQFLTATTTKYIGLAWCAGTLIVGSEGDFTCDGSGMLNDAQSDSFSASLTAYAEQIRNNSGFLCSGVELPSNE</sequence>
<dbReference type="Gene3D" id="2.60.120.260">
    <property type="entry name" value="Galactose-binding domain-like"/>
    <property type="match status" value="1"/>
</dbReference>
<gene>
    <name evidence="2" type="ORF">A3A02_02020</name>
</gene>
<dbReference type="AlphaFoldDB" id="A0A1G1YH40"/>
<name>A0A1G1YH40_9BACT</name>
<dbReference type="GO" id="GO:0016020">
    <property type="term" value="C:membrane"/>
    <property type="evidence" value="ECO:0007669"/>
    <property type="project" value="InterPro"/>
</dbReference>
<dbReference type="SUPFAM" id="SSF49785">
    <property type="entry name" value="Galactose-binding domain-like"/>
    <property type="match status" value="1"/>
</dbReference>